<name>A0A8A2HCW5_LOCMI</name>
<keyword evidence="2" id="KW-0653">Protein transport</keyword>
<dbReference type="GO" id="GO:0000045">
    <property type="term" value="P:autophagosome assembly"/>
    <property type="evidence" value="ECO:0007669"/>
    <property type="project" value="InterPro"/>
</dbReference>
<dbReference type="Pfam" id="PF10377">
    <property type="entry name" value="ATG11"/>
    <property type="match status" value="1"/>
</dbReference>
<dbReference type="PROSITE" id="PS00299">
    <property type="entry name" value="UBIQUITIN_1"/>
    <property type="match status" value="1"/>
</dbReference>
<dbReference type="InterPro" id="IPR040040">
    <property type="entry name" value="ATG11"/>
</dbReference>
<dbReference type="InterPro" id="IPR019460">
    <property type="entry name" value="Atg11_C"/>
</dbReference>
<dbReference type="GO" id="GO:0060090">
    <property type="term" value="F:molecular adaptor activity"/>
    <property type="evidence" value="ECO:0007669"/>
    <property type="project" value="TreeGrafter"/>
</dbReference>
<dbReference type="EMBL" id="MT270461">
    <property type="protein sequence ID" value="QSV39522.1"/>
    <property type="molecule type" value="mRNA"/>
</dbReference>
<feature type="coiled-coil region" evidence="5">
    <location>
        <begin position="798"/>
        <end position="832"/>
    </location>
</feature>
<dbReference type="CDD" id="cd17060">
    <property type="entry name" value="Ubl_RB1CC1"/>
    <property type="match status" value="1"/>
</dbReference>
<dbReference type="PANTHER" id="PTHR13222:SF1">
    <property type="entry name" value="RB1-INDUCIBLE COILED-COIL PROTEIN 1"/>
    <property type="match status" value="1"/>
</dbReference>
<evidence type="ECO:0000256" key="6">
    <source>
        <dbReference type="SAM" id="MobiDB-lite"/>
    </source>
</evidence>
<dbReference type="GO" id="GO:0061723">
    <property type="term" value="P:glycophagy"/>
    <property type="evidence" value="ECO:0007669"/>
    <property type="project" value="TreeGrafter"/>
</dbReference>
<feature type="compositionally biased region" description="Basic and acidic residues" evidence="6">
    <location>
        <begin position="257"/>
        <end position="267"/>
    </location>
</feature>
<feature type="compositionally biased region" description="Pro residues" evidence="6">
    <location>
        <begin position="744"/>
        <end position="754"/>
    </location>
</feature>
<protein>
    <submittedName>
        <fullName evidence="9">Autophagy associated protein</fullName>
    </submittedName>
</protein>
<feature type="region of interest" description="Disordered" evidence="6">
    <location>
        <begin position="654"/>
        <end position="718"/>
    </location>
</feature>
<feature type="domain" description="Autophagy-related protein 11 C-terminal" evidence="8">
    <location>
        <begin position="1204"/>
        <end position="1279"/>
    </location>
</feature>
<evidence type="ECO:0000256" key="5">
    <source>
        <dbReference type="SAM" id="Coils"/>
    </source>
</evidence>
<dbReference type="GO" id="GO:0061709">
    <property type="term" value="P:reticulophagy"/>
    <property type="evidence" value="ECO:0007669"/>
    <property type="project" value="TreeGrafter"/>
</dbReference>
<gene>
    <name evidence="9" type="primary">Atg17</name>
</gene>
<keyword evidence="1" id="KW-0813">Transport</keyword>
<sequence>MKNTRFQSAFTAMSPNTDATITMLTLKLDGILACATIRIHRKGLPPPLKLDKELRIGQSDNVVQLKEAIEKVCHIPADKQVLLVSGGDCLDPAARVCSYSAGTDTNPIFLFSKSTIESMTPPSPSIDYGSDIDLKDQAEASVNMPHSYNTVVVRAQLAQQFYELAKEQARCCESLVHDQHLQQQGWAAVVANLEDITAAFRSRTEVFDQTFKQHLESREEYMQLLQNYKEDLEMLAKIPLISALITDKELLTSSAGKECETKEKSADETNETTNTLVKSGAGTEEKDQEEKLMTLFEWISAKDNQSSLELLAEQCSHHLEQFDSHVVEALKTEMYAALEAANKTEMKEIKGLEERLFGLEQLMFEAKRIVQEQTDLAQAFLQNQNRASNLGDPSILPDLCTSHKRQMLVMLKNHHQLRDIKRRCTRAKEELSTNLYHRLRWVMYVENHIYEVDSKFMIYHESLKRLRRQLEIVRQIHLAPQMYVKAVGEVVRRRTFSQAFLVWASDLACQLLTVYNDEVARRQEFQRQFEGHFLNTLFPGMEDMPPSFATQAPSVFDSGLPKLTVDDVDRLKSELPELNISLSLPDLGAITQFFLSKSVSGTMKTEEKEDTALEDRLVKVVTDAGLASNLDPALLQTGEVDTVVRVHTSSPISLQEATAVKEPDRGFESETDTEEFEKVGQSPVDLGFDTRQTRPVTGAASHSEPSAEQGHEGESGSTAALERVATLEVGVRCESAGSAHALPTPSPSPAPSPCSPSSAHHQSQLQQQEFTTTDFYIDESMPSSYTDSNSVRCHSQGASDLRRQLEDVNTLVALLQENLGNTREEVERLQLHLRKAGTFVGAYASELRNELAALRGLVLAELAQLSHTANELAVAAAADRDGAAQRLTVDHELEMEALRRDAAAASDARDEELRRVREANLETEISQRQELQSKLDAFELEKQRALKELSDRLTHDYKTELEGLRSRFRLMTTTSMERSPSDSSLERIERADLIELAYHEQQMNQLREKLLVEKETAVKTAVESERKQWDLKLQEELKKARRDDEAKKQVSFNEVVRKVVQEKDQMVDEFRTREASLMAECQRLQDAIRRLTEDTDAKSLESKTDSATKPLLDKLEQLETEKVLLQRELAKERARKNRTLSETALSDLINESKPAAPDMSTSVAVMQDVKRNRDAATSPDHVDKGVPEQFLQENLTRSASSLIQQGKISIVSCNVGDAVLVVWNEVHRNYLILQETSTLYFLHQDCLDVLGLRPSSDGSQRRLYCTGEVTDKEYCHALKMKQVSEAGTLMNVPSVLTVLE</sequence>
<feature type="compositionally biased region" description="Basic and acidic residues" evidence="6">
    <location>
        <begin position="659"/>
        <end position="668"/>
    </location>
</feature>
<proteinExistence type="evidence at transcript level"/>
<dbReference type="PANTHER" id="PTHR13222">
    <property type="entry name" value="RB1-INDUCIBLE COILED-COIL"/>
    <property type="match status" value="1"/>
</dbReference>
<dbReference type="GO" id="GO:1990316">
    <property type="term" value="C:Atg1/ULK1 kinase complex"/>
    <property type="evidence" value="ECO:0007669"/>
    <property type="project" value="TreeGrafter"/>
</dbReference>
<keyword evidence="4 5" id="KW-0175">Coiled coil</keyword>
<dbReference type="GO" id="GO:0034045">
    <property type="term" value="C:phagophore assembly site membrane"/>
    <property type="evidence" value="ECO:0007669"/>
    <property type="project" value="TreeGrafter"/>
</dbReference>
<dbReference type="GO" id="GO:0034727">
    <property type="term" value="P:piecemeal microautophagy of the nucleus"/>
    <property type="evidence" value="ECO:0007669"/>
    <property type="project" value="TreeGrafter"/>
</dbReference>
<evidence type="ECO:0000256" key="4">
    <source>
        <dbReference type="ARBA" id="ARBA00023054"/>
    </source>
</evidence>
<evidence type="ECO:0000259" key="7">
    <source>
        <dbReference type="Pfam" id="PF04108"/>
    </source>
</evidence>
<accession>A0A8A2HCW5</accession>
<dbReference type="GO" id="GO:0019901">
    <property type="term" value="F:protein kinase binding"/>
    <property type="evidence" value="ECO:0007669"/>
    <property type="project" value="TreeGrafter"/>
</dbReference>
<dbReference type="InterPro" id="IPR019954">
    <property type="entry name" value="Ubiquitin_CS"/>
</dbReference>
<dbReference type="GO" id="GO:0015031">
    <property type="term" value="P:protein transport"/>
    <property type="evidence" value="ECO:0007669"/>
    <property type="project" value="UniProtKB-KW"/>
</dbReference>
<feature type="coiled-coil region" evidence="5">
    <location>
        <begin position="211"/>
        <end position="238"/>
    </location>
</feature>
<evidence type="ECO:0000259" key="8">
    <source>
        <dbReference type="Pfam" id="PF10377"/>
    </source>
</evidence>
<dbReference type="Gene3D" id="3.10.20.90">
    <property type="entry name" value="Phosphatidylinositol 3-kinase Catalytic Subunit, Chain A, domain 1"/>
    <property type="match status" value="1"/>
</dbReference>
<dbReference type="InterPro" id="IPR045326">
    <property type="entry name" value="ATG17-like_dom"/>
</dbReference>
<dbReference type="GO" id="GO:0000422">
    <property type="term" value="P:autophagy of mitochondrion"/>
    <property type="evidence" value="ECO:0007669"/>
    <property type="project" value="TreeGrafter"/>
</dbReference>
<evidence type="ECO:0000256" key="2">
    <source>
        <dbReference type="ARBA" id="ARBA00022927"/>
    </source>
</evidence>
<reference evidence="9" key="1">
    <citation type="submission" date="2020-03" db="EMBL/GenBank/DDBJ databases">
        <authorList>
            <person name="Guo W."/>
            <person name="Shan L."/>
            <person name="Xi K."/>
        </authorList>
    </citation>
    <scope>NUCLEOTIDE SEQUENCE</scope>
</reference>
<dbReference type="Pfam" id="PF04108">
    <property type="entry name" value="ATG17_like"/>
    <property type="match status" value="1"/>
</dbReference>
<evidence type="ECO:0000313" key="9">
    <source>
        <dbReference type="EMBL" id="QSV39522.1"/>
    </source>
</evidence>
<evidence type="ECO:0000256" key="3">
    <source>
        <dbReference type="ARBA" id="ARBA00023006"/>
    </source>
</evidence>
<keyword evidence="3" id="KW-0072">Autophagy</keyword>
<organism evidence="9">
    <name type="scientific">Locusta migratoria</name>
    <name type="common">Migratory locust</name>
    <dbReference type="NCBI Taxonomy" id="7004"/>
    <lineage>
        <taxon>Eukaryota</taxon>
        <taxon>Metazoa</taxon>
        <taxon>Ecdysozoa</taxon>
        <taxon>Arthropoda</taxon>
        <taxon>Hexapoda</taxon>
        <taxon>Insecta</taxon>
        <taxon>Pterygota</taxon>
        <taxon>Neoptera</taxon>
        <taxon>Polyneoptera</taxon>
        <taxon>Orthoptera</taxon>
        <taxon>Caelifera</taxon>
        <taxon>Acrididea</taxon>
        <taxon>Acridomorpha</taxon>
        <taxon>Acridoidea</taxon>
        <taxon>Acrididae</taxon>
        <taxon>Oedipodinae</taxon>
        <taxon>Locusta</taxon>
    </lineage>
</organism>
<feature type="region of interest" description="Disordered" evidence="6">
    <location>
        <begin position="256"/>
        <end position="288"/>
    </location>
</feature>
<feature type="region of interest" description="Disordered" evidence="6">
    <location>
        <begin position="738"/>
        <end position="767"/>
    </location>
</feature>
<feature type="coiled-coil region" evidence="5">
    <location>
        <begin position="895"/>
        <end position="948"/>
    </location>
</feature>
<feature type="compositionally biased region" description="Low complexity" evidence="6">
    <location>
        <begin position="755"/>
        <end position="767"/>
    </location>
</feature>
<evidence type="ECO:0000256" key="1">
    <source>
        <dbReference type="ARBA" id="ARBA00022448"/>
    </source>
</evidence>
<feature type="domain" description="Autophagy protein ATG17-like" evidence="7">
    <location>
        <begin position="157"/>
        <end position="534"/>
    </location>
</feature>
<feature type="coiled-coil region" evidence="5">
    <location>
        <begin position="1074"/>
        <end position="1135"/>
    </location>
</feature>
<dbReference type="GO" id="GO:0034517">
    <property type="term" value="P:ribophagy"/>
    <property type="evidence" value="ECO:0007669"/>
    <property type="project" value="TreeGrafter"/>
</dbReference>